<dbReference type="EMBL" id="CAJHUC010001351">
    <property type="protein sequence ID" value="CAD7700832.1"/>
    <property type="molecule type" value="Genomic_DNA"/>
</dbReference>
<dbReference type="Proteomes" id="UP000708148">
    <property type="component" value="Unassembled WGS sequence"/>
</dbReference>
<reference evidence="2" key="1">
    <citation type="submission" date="2020-12" db="EMBL/GenBank/DDBJ databases">
        <authorList>
            <person name="Iha C."/>
        </authorList>
    </citation>
    <scope>NUCLEOTIDE SEQUENCE</scope>
</reference>
<name>A0A8S1J0Z9_9CHLO</name>
<dbReference type="InterPro" id="IPR031142">
    <property type="entry name" value="SPX_prot"/>
</dbReference>
<sequence>MKFCQLLRSTARHLPEVQELSRQYKALKKQIRRMQGVLSQGNFQGANECEDEFAKALGRHLRYLNETFVEREEQIVMRLEALEEESRGISTPEGCHLLIRRCVDFHGELVLFMHWSMLAYTGMVKILKKHRKKTGGTVESVPIETLVKQPFFSPEVLIG</sequence>
<dbReference type="InterPro" id="IPR004331">
    <property type="entry name" value="SPX_dom"/>
</dbReference>
<dbReference type="PROSITE" id="PS51382">
    <property type="entry name" value="SPX"/>
    <property type="match status" value="1"/>
</dbReference>
<feature type="domain" description="SPX" evidence="1">
    <location>
        <begin position="1"/>
        <end position="144"/>
    </location>
</feature>
<proteinExistence type="predicted"/>
<organism evidence="2 3">
    <name type="scientific">Ostreobium quekettii</name>
    <dbReference type="NCBI Taxonomy" id="121088"/>
    <lineage>
        <taxon>Eukaryota</taxon>
        <taxon>Viridiplantae</taxon>
        <taxon>Chlorophyta</taxon>
        <taxon>core chlorophytes</taxon>
        <taxon>Ulvophyceae</taxon>
        <taxon>TCBD clade</taxon>
        <taxon>Bryopsidales</taxon>
        <taxon>Ostreobineae</taxon>
        <taxon>Ostreobiaceae</taxon>
        <taxon>Ostreobium</taxon>
    </lineage>
</organism>
<evidence type="ECO:0000313" key="2">
    <source>
        <dbReference type="EMBL" id="CAD7700832.1"/>
    </source>
</evidence>
<keyword evidence="3" id="KW-1185">Reference proteome</keyword>
<dbReference type="GO" id="GO:0016036">
    <property type="term" value="P:cellular response to phosphate starvation"/>
    <property type="evidence" value="ECO:0007669"/>
    <property type="project" value="InterPro"/>
</dbReference>
<accession>A0A8S1J0Z9</accession>
<protein>
    <recommendedName>
        <fullName evidence="1">SPX domain-containing protein</fullName>
    </recommendedName>
</protein>
<comment type="caution">
    <text evidence="2">The sequence shown here is derived from an EMBL/GenBank/DDBJ whole genome shotgun (WGS) entry which is preliminary data.</text>
</comment>
<evidence type="ECO:0000259" key="1">
    <source>
        <dbReference type="PROSITE" id="PS51382"/>
    </source>
</evidence>
<gene>
    <name evidence="2" type="ORF">OSTQU699_LOCUS6191</name>
</gene>
<dbReference type="OrthoDB" id="6493944at2759"/>
<dbReference type="AlphaFoldDB" id="A0A8S1J0Z9"/>
<dbReference type="PANTHER" id="PTHR45978">
    <property type="entry name" value="SPX DOMAIN-CONTAINING PROTEIN 3"/>
    <property type="match status" value="1"/>
</dbReference>
<evidence type="ECO:0000313" key="3">
    <source>
        <dbReference type="Proteomes" id="UP000708148"/>
    </source>
</evidence>
<dbReference type="PANTHER" id="PTHR45978:SF7">
    <property type="entry name" value="SPX DOMAIN-CONTAINING PROTEIN 4"/>
    <property type="match status" value="1"/>
</dbReference>